<accession>A0ABW0UBV0</accession>
<keyword evidence="7" id="KW-0411">Iron-sulfur</keyword>
<evidence type="ECO:0000256" key="5">
    <source>
        <dbReference type="ARBA" id="ARBA00022898"/>
    </source>
</evidence>
<feature type="domain" description="Aminotransferase class V" evidence="9">
    <location>
        <begin position="4"/>
        <end position="365"/>
    </location>
</feature>
<dbReference type="RefSeq" id="WP_270898192.1">
    <property type="nucleotide sequence ID" value="NZ_JBHSPF010000068.1"/>
</dbReference>
<evidence type="ECO:0000256" key="6">
    <source>
        <dbReference type="ARBA" id="ARBA00023004"/>
    </source>
</evidence>
<name>A0ABW0UBV0_9BACI</name>
<evidence type="ECO:0000256" key="3">
    <source>
        <dbReference type="ARBA" id="ARBA00022679"/>
    </source>
</evidence>
<evidence type="ECO:0000313" key="10">
    <source>
        <dbReference type="EMBL" id="MFC5629799.1"/>
    </source>
</evidence>
<dbReference type="InterPro" id="IPR015421">
    <property type="entry name" value="PyrdxlP-dep_Trfase_major"/>
</dbReference>
<comment type="similarity">
    <text evidence="2">Belongs to the class-V pyridoxal-phosphate-dependent aminotransferase family. NifS/IscS subfamily.</text>
</comment>
<dbReference type="PIRSF" id="PIRSF005572">
    <property type="entry name" value="NifS"/>
    <property type="match status" value="1"/>
</dbReference>
<evidence type="ECO:0000256" key="7">
    <source>
        <dbReference type="ARBA" id="ARBA00023014"/>
    </source>
</evidence>
<dbReference type="SUPFAM" id="SSF53383">
    <property type="entry name" value="PLP-dependent transferases"/>
    <property type="match status" value="1"/>
</dbReference>
<keyword evidence="6" id="KW-0408">Iron</keyword>
<dbReference type="Gene3D" id="3.90.1150.10">
    <property type="entry name" value="Aspartate Aminotransferase, domain 1"/>
    <property type="match status" value="1"/>
</dbReference>
<dbReference type="PANTHER" id="PTHR11601:SF34">
    <property type="entry name" value="CYSTEINE DESULFURASE"/>
    <property type="match status" value="1"/>
</dbReference>
<evidence type="ECO:0000259" key="9">
    <source>
        <dbReference type="Pfam" id="PF00266"/>
    </source>
</evidence>
<dbReference type="EMBL" id="JBHSPF010000068">
    <property type="protein sequence ID" value="MFC5629799.1"/>
    <property type="molecule type" value="Genomic_DNA"/>
</dbReference>
<dbReference type="InterPro" id="IPR000192">
    <property type="entry name" value="Aminotrans_V_dom"/>
</dbReference>
<evidence type="ECO:0000256" key="4">
    <source>
        <dbReference type="ARBA" id="ARBA00022723"/>
    </source>
</evidence>
<keyword evidence="3" id="KW-0808">Transferase</keyword>
<organism evidence="10 11">
    <name type="scientific">Aliibacillus thermotolerans</name>
    <dbReference type="NCBI Taxonomy" id="1834418"/>
    <lineage>
        <taxon>Bacteria</taxon>
        <taxon>Bacillati</taxon>
        <taxon>Bacillota</taxon>
        <taxon>Bacilli</taxon>
        <taxon>Bacillales</taxon>
        <taxon>Bacillaceae</taxon>
        <taxon>Aliibacillus</taxon>
    </lineage>
</organism>
<evidence type="ECO:0000256" key="2">
    <source>
        <dbReference type="ARBA" id="ARBA00006490"/>
    </source>
</evidence>
<dbReference type="InterPro" id="IPR015424">
    <property type="entry name" value="PyrdxlP-dep_Trfase"/>
</dbReference>
<sequence length="377" mass="41517">MEKIYVDHAASTPIDERVITTMIEAMKNQYGNPSSIHSFGRDARKLLDEARQTLAQTIEAKPNEIVLTSGGTEANNLAIFGYARANKAKGNHIITSAIEHHAVLDACKQLEKEGFRVTYLPVNKDGYITKEQVEENMTDETILIAMMHANNETGVIQPANEIARLAKEKNIAFHTDAVQTYGVLPISVKEMQPTMMAVSSHKINGPKGIGFLYVKEGTKLIATFAGGEQEKKRRPGTENLPAIAGFATAAKVALEEREQRGSFYQHLTDSFVSALKEEEVPFQINGDANHRVPHIVNIYFPWTTVESFLVRLDFAGIAASSGSACTAGSLDPSHVLTAMFPEEGRAQSSVRFSVGKGNTKEEMEYIAREIKKMMKTI</sequence>
<evidence type="ECO:0000256" key="1">
    <source>
        <dbReference type="ARBA" id="ARBA00001933"/>
    </source>
</evidence>
<dbReference type="Proteomes" id="UP001596143">
    <property type="component" value="Unassembled WGS sequence"/>
</dbReference>
<comment type="caution">
    <text evidence="10">The sequence shown here is derived from an EMBL/GenBank/DDBJ whole genome shotgun (WGS) entry which is preliminary data.</text>
</comment>
<dbReference type="Gene3D" id="3.40.640.10">
    <property type="entry name" value="Type I PLP-dependent aspartate aminotransferase-like (Major domain)"/>
    <property type="match status" value="1"/>
</dbReference>
<dbReference type="PANTHER" id="PTHR11601">
    <property type="entry name" value="CYSTEINE DESULFURYLASE FAMILY MEMBER"/>
    <property type="match status" value="1"/>
</dbReference>
<dbReference type="Gene3D" id="1.10.260.50">
    <property type="match status" value="1"/>
</dbReference>
<evidence type="ECO:0000256" key="8">
    <source>
        <dbReference type="ARBA" id="ARBA00050776"/>
    </source>
</evidence>
<proteinExistence type="inferred from homology"/>
<dbReference type="InterPro" id="IPR015422">
    <property type="entry name" value="PyrdxlP-dep_Trfase_small"/>
</dbReference>
<comment type="cofactor">
    <cofactor evidence="1">
        <name>pyridoxal 5'-phosphate</name>
        <dbReference type="ChEBI" id="CHEBI:597326"/>
    </cofactor>
</comment>
<comment type="catalytic activity">
    <reaction evidence="8">
        <text>(sulfur carrier)-H + L-cysteine = (sulfur carrier)-SH + L-alanine</text>
        <dbReference type="Rhea" id="RHEA:43892"/>
        <dbReference type="Rhea" id="RHEA-COMP:14737"/>
        <dbReference type="Rhea" id="RHEA-COMP:14739"/>
        <dbReference type="ChEBI" id="CHEBI:29917"/>
        <dbReference type="ChEBI" id="CHEBI:35235"/>
        <dbReference type="ChEBI" id="CHEBI:57972"/>
        <dbReference type="ChEBI" id="CHEBI:64428"/>
        <dbReference type="EC" id="2.8.1.7"/>
    </reaction>
</comment>
<gene>
    <name evidence="10" type="ORF">ACFPTR_13165</name>
</gene>
<reference evidence="11" key="1">
    <citation type="journal article" date="2019" name="Int. J. Syst. Evol. Microbiol.">
        <title>The Global Catalogue of Microorganisms (GCM) 10K type strain sequencing project: providing services to taxonomists for standard genome sequencing and annotation.</title>
        <authorList>
            <consortium name="The Broad Institute Genomics Platform"/>
            <consortium name="The Broad Institute Genome Sequencing Center for Infectious Disease"/>
            <person name="Wu L."/>
            <person name="Ma J."/>
        </authorList>
    </citation>
    <scope>NUCLEOTIDE SEQUENCE [LARGE SCALE GENOMIC DNA]</scope>
    <source>
        <strain evidence="11">CGMCC 1.15790</strain>
    </source>
</reference>
<protein>
    <submittedName>
        <fullName evidence="10">Cysteine desulfurase family protein</fullName>
    </submittedName>
</protein>
<dbReference type="Pfam" id="PF00266">
    <property type="entry name" value="Aminotran_5"/>
    <property type="match status" value="1"/>
</dbReference>
<evidence type="ECO:0000313" key="11">
    <source>
        <dbReference type="Proteomes" id="UP001596143"/>
    </source>
</evidence>
<keyword evidence="11" id="KW-1185">Reference proteome</keyword>
<keyword evidence="4" id="KW-0479">Metal-binding</keyword>
<keyword evidence="5" id="KW-0663">Pyridoxal phosphate</keyword>
<dbReference type="InterPro" id="IPR016454">
    <property type="entry name" value="Cysteine_dSase"/>
</dbReference>
<dbReference type="NCBIfam" id="NF002806">
    <property type="entry name" value="PRK02948.1"/>
    <property type="match status" value="1"/>
</dbReference>